<dbReference type="RefSeq" id="WP_111325125.1">
    <property type="nucleotide sequence ID" value="NZ_BIFX01000001.1"/>
</dbReference>
<name>A0A326U163_THEHA</name>
<evidence type="ECO:0000313" key="2">
    <source>
        <dbReference type="EMBL" id="PZW23898.1"/>
    </source>
</evidence>
<organism evidence="2 3">
    <name type="scientific">Thermosporothrix hazakensis</name>
    <dbReference type="NCBI Taxonomy" id="644383"/>
    <lineage>
        <taxon>Bacteria</taxon>
        <taxon>Bacillati</taxon>
        <taxon>Chloroflexota</taxon>
        <taxon>Ktedonobacteria</taxon>
        <taxon>Ktedonobacterales</taxon>
        <taxon>Thermosporotrichaceae</taxon>
        <taxon>Thermosporothrix</taxon>
    </lineage>
</organism>
<evidence type="ECO:0000256" key="1">
    <source>
        <dbReference type="SAM" id="MobiDB-lite"/>
    </source>
</evidence>
<reference evidence="2 3" key="1">
    <citation type="submission" date="2018-06" db="EMBL/GenBank/DDBJ databases">
        <title>Genomic Encyclopedia of Archaeal and Bacterial Type Strains, Phase II (KMG-II): from individual species to whole genera.</title>
        <authorList>
            <person name="Goeker M."/>
        </authorList>
    </citation>
    <scope>NUCLEOTIDE SEQUENCE [LARGE SCALE GENOMIC DNA]</scope>
    <source>
        <strain evidence="2 3">ATCC BAA-1881</strain>
    </source>
</reference>
<dbReference type="EMBL" id="QKUF01000024">
    <property type="protein sequence ID" value="PZW23898.1"/>
    <property type="molecule type" value="Genomic_DNA"/>
</dbReference>
<evidence type="ECO:0000313" key="3">
    <source>
        <dbReference type="Proteomes" id="UP000248806"/>
    </source>
</evidence>
<feature type="compositionally biased region" description="Basic and acidic residues" evidence="1">
    <location>
        <begin position="1"/>
        <end position="16"/>
    </location>
</feature>
<protein>
    <submittedName>
        <fullName evidence="2">Uncharacterized protein</fullName>
    </submittedName>
</protein>
<feature type="region of interest" description="Disordered" evidence="1">
    <location>
        <begin position="1"/>
        <end position="20"/>
    </location>
</feature>
<gene>
    <name evidence="2" type="ORF">EI42_04821</name>
</gene>
<comment type="caution">
    <text evidence="2">The sequence shown here is derived from an EMBL/GenBank/DDBJ whole genome shotgun (WGS) entry which is preliminary data.</text>
</comment>
<accession>A0A326U163</accession>
<keyword evidence="3" id="KW-1185">Reference proteome</keyword>
<proteinExistence type="predicted"/>
<dbReference type="AlphaFoldDB" id="A0A326U163"/>
<sequence>MNATNHSEEQNKREENAENDQVLTLEAANNLVLLWQGVASSIEQINMTADFQENDEYCWEHGGRPDFGGWACQHQEHKEVH</sequence>
<dbReference type="Proteomes" id="UP000248806">
    <property type="component" value="Unassembled WGS sequence"/>
</dbReference>